<reference evidence="2" key="1">
    <citation type="submission" date="2016-04" db="EMBL/GenBank/DDBJ databases">
        <authorList>
            <person name="Lyu Z."/>
            <person name="Lyu W."/>
        </authorList>
    </citation>
    <scope>NUCLEOTIDE SEQUENCE [LARGE SCALE GENOMIC DNA]</scope>
    <source>
        <strain evidence="2">C44</strain>
    </source>
</reference>
<dbReference type="AlphaFoldDB" id="A0A179SPV4"/>
<evidence type="ECO:0000313" key="2">
    <source>
        <dbReference type="Proteomes" id="UP000078534"/>
    </source>
</evidence>
<comment type="caution">
    <text evidence="1">The sequence shown here is derived from an EMBL/GenBank/DDBJ whole genome shotgun (WGS) entry which is preliminary data.</text>
</comment>
<organism evidence="1 2">
    <name type="scientific">Metabacillus litoralis</name>
    <dbReference type="NCBI Taxonomy" id="152268"/>
    <lineage>
        <taxon>Bacteria</taxon>
        <taxon>Bacillati</taxon>
        <taxon>Bacillota</taxon>
        <taxon>Bacilli</taxon>
        <taxon>Bacillales</taxon>
        <taxon>Bacillaceae</taxon>
        <taxon>Metabacillus</taxon>
    </lineage>
</organism>
<gene>
    <name evidence="1" type="ORF">A6K24_10405</name>
</gene>
<dbReference type="Proteomes" id="UP000078534">
    <property type="component" value="Unassembled WGS sequence"/>
</dbReference>
<keyword evidence="2" id="KW-1185">Reference proteome</keyword>
<name>A0A179SPV4_9BACI</name>
<dbReference type="STRING" id="152268.A6K24_10405"/>
<protein>
    <submittedName>
        <fullName evidence="1">Uncharacterized protein</fullName>
    </submittedName>
</protein>
<sequence length="62" mass="7375">MYQHYSPQNALPPGYYMYSNLLPHTMMTTSPAYTIKMEPIFFDHLLLHLNKRLFSQTLLLLK</sequence>
<dbReference type="EMBL" id="LWSG01000043">
    <property type="protein sequence ID" value="OAS83030.1"/>
    <property type="molecule type" value="Genomic_DNA"/>
</dbReference>
<dbReference type="RefSeq" id="WP_066338328.1">
    <property type="nucleotide sequence ID" value="NZ_LWSG01000043.1"/>
</dbReference>
<dbReference type="OrthoDB" id="2614898at2"/>
<proteinExistence type="predicted"/>
<evidence type="ECO:0000313" key="1">
    <source>
        <dbReference type="EMBL" id="OAS83030.1"/>
    </source>
</evidence>
<accession>A0A179SPV4</accession>